<organism evidence="12 13">
    <name type="scientific">Mycetomoellerius zeteki</name>
    <dbReference type="NCBI Taxonomy" id="64791"/>
    <lineage>
        <taxon>Eukaryota</taxon>
        <taxon>Metazoa</taxon>
        <taxon>Ecdysozoa</taxon>
        <taxon>Arthropoda</taxon>
        <taxon>Hexapoda</taxon>
        <taxon>Insecta</taxon>
        <taxon>Pterygota</taxon>
        <taxon>Neoptera</taxon>
        <taxon>Endopterygota</taxon>
        <taxon>Hymenoptera</taxon>
        <taxon>Apocrita</taxon>
        <taxon>Aculeata</taxon>
        <taxon>Formicoidea</taxon>
        <taxon>Formicidae</taxon>
        <taxon>Myrmicinae</taxon>
        <taxon>Mycetomoellerius</taxon>
    </lineage>
</organism>
<dbReference type="AlphaFoldDB" id="A0A151XI38"/>
<proteinExistence type="inferred from homology"/>
<evidence type="ECO:0000256" key="10">
    <source>
        <dbReference type="ARBA" id="ARBA00023288"/>
    </source>
</evidence>
<dbReference type="CDD" id="cd00132">
    <property type="entry name" value="CRIB"/>
    <property type="match status" value="1"/>
</dbReference>
<evidence type="ECO:0000256" key="1">
    <source>
        <dbReference type="ARBA" id="ARBA00004193"/>
    </source>
</evidence>
<keyword evidence="6" id="KW-0133">Cell shape</keyword>
<dbReference type="Proteomes" id="UP000075809">
    <property type="component" value="Unassembled WGS sequence"/>
</dbReference>
<dbReference type="InterPro" id="IPR039056">
    <property type="entry name" value="SPEC"/>
</dbReference>
<dbReference type="GO" id="GO:0031267">
    <property type="term" value="F:small GTPase binding"/>
    <property type="evidence" value="ECO:0007669"/>
    <property type="project" value="InterPro"/>
</dbReference>
<evidence type="ECO:0000313" key="12">
    <source>
        <dbReference type="EMBL" id="KYQ59981.1"/>
    </source>
</evidence>
<evidence type="ECO:0000313" key="13">
    <source>
        <dbReference type="Proteomes" id="UP000075809"/>
    </source>
</evidence>
<comment type="subcellular location">
    <subcellularLocation>
        <location evidence="1">Cell membrane</location>
        <topology evidence="1">Lipid-anchor</topology>
    </subcellularLocation>
    <subcellularLocation>
        <location evidence="2">Cytoplasm</location>
        <location evidence="2">Cytoskeleton</location>
    </subcellularLocation>
</comment>
<sequence>MAGNNELWVQCFTCCLTPRPTRNNRRNSGRPHQRLRIDRSMIGVPTNFRHTAHISSGDIDMSIAQLADLQAQMQRKSGFDTDFSAKVRLSFLSVPDPPFPDQRKV</sequence>
<dbReference type="InterPro" id="IPR036936">
    <property type="entry name" value="CRIB_dom_sf"/>
</dbReference>
<keyword evidence="8" id="KW-0564">Palmitate</keyword>
<dbReference type="STRING" id="64791.A0A151XI38"/>
<dbReference type="PANTHER" id="PTHR13502:SF6">
    <property type="entry name" value="CDC42 SMALL EFFECTOR PROTEIN HOMOLOG"/>
    <property type="match status" value="1"/>
</dbReference>
<evidence type="ECO:0000256" key="3">
    <source>
        <dbReference type="ARBA" id="ARBA00005720"/>
    </source>
</evidence>
<keyword evidence="13" id="KW-1185">Reference proteome</keyword>
<dbReference type="GO" id="GO:0005856">
    <property type="term" value="C:cytoskeleton"/>
    <property type="evidence" value="ECO:0007669"/>
    <property type="project" value="UniProtKB-SubCell"/>
</dbReference>
<evidence type="ECO:0000256" key="4">
    <source>
        <dbReference type="ARBA" id="ARBA00022475"/>
    </source>
</evidence>
<dbReference type="Gene3D" id="3.90.810.10">
    <property type="entry name" value="CRIB domain"/>
    <property type="match status" value="1"/>
</dbReference>
<keyword evidence="9" id="KW-0206">Cytoskeleton</keyword>
<dbReference type="PROSITE" id="PS50108">
    <property type="entry name" value="CRIB"/>
    <property type="match status" value="1"/>
</dbReference>
<evidence type="ECO:0000256" key="8">
    <source>
        <dbReference type="ARBA" id="ARBA00023139"/>
    </source>
</evidence>
<dbReference type="PANTHER" id="PTHR13502">
    <property type="entry name" value="CDC42 SMALL EFFECTOR PROTEIN HOMOLOG"/>
    <property type="match status" value="1"/>
</dbReference>
<feature type="domain" description="CRIB" evidence="11">
    <location>
        <begin position="42"/>
        <end position="55"/>
    </location>
</feature>
<dbReference type="GO" id="GO:0008360">
    <property type="term" value="P:regulation of cell shape"/>
    <property type="evidence" value="ECO:0007669"/>
    <property type="project" value="UniProtKB-KW"/>
</dbReference>
<keyword evidence="4" id="KW-1003">Cell membrane</keyword>
<keyword evidence="5" id="KW-0963">Cytoplasm</keyword>
<gene>
    <name evidence="12" type="ORF">ALC60_00952</name>
</gene>
<comment type="similarity">
    <text evidence="3">Belongs to the CDC42SE/SPEC family.</text>
</comment>
<accession>A0A151XI38</accession>
<keyword evidence="7" id="KW-0472">Membrane</keyword>
<dbReference type="EMBL" id="KQ982109">
    <property type="protein sequence ID" value="KYQ59981.1"/>
    <property type="molecule type" value="Genomic_DNA"/>
</dbReference>
<dbReference type="InterPro" id="IPR000095">
    <property type="entry name" value="CRIB_dom"/>
</dbReference>
<name>A0A151XI38_9HYME</name>
<reference evidence="12 13" key="1">
    <citation type="submission" date="2015-09" db="EMBL/GenBank/DDBJ databases">
        <title>Trachymyrmex zeteki WGS genome.</title>
        <authorList>
            <person name="Nygaard S."/>
            <person name="Hu H."/>
            <person name="Boomsma J."/>
            <person name="Zhang G."/>
        </authorList>
    </citation>
    <scope>NUCLEOTIDE SEQUENCE [LARGE SCALE GENOMIC DNA]</scope>
    <source>
        <strain evidence="12">Tzet28-1</strain>
        <tissue evidence="12">Whole body</tissue>
    </source>
</reference>
<keyword evidence="10" id="KW-0449">Lipoprotein</keyword>
<evidence type="ECO:0000256" key="2">
    <source>
        <dbReference type="ARBA" id="ARBA00004245"/>
    </source>
</evidence>
<evidence type="ECO:0000256" key="9">
    <source>
        <dbReference type="ARBA" id="ARBA00023212"/>
    </source>
</evidence>
<dbReference type="GO" id="GO:0035023">
    <property type="term" value="P:regulation of Rho protein signal transduction"/>
    <property type="evidence" value="ECO:0007669"/>
    <property type="project" value="InterPro"/>
</dbReference>
<evidence type="ECO:0000256" key="6">
    <source>
        <dbReference type="ARBA" id="ARBA00022960"/>
    </source>
</evidence>
<dbReference type="GO" id="GO:0005886">
    <property type="term" value="C:plasma membrane"/>
    <property type="evidence" value="ECO:0007669"/>
    <property type="project" value="UniProtKB-SubCell"/>
</dbReference>
<evidence type="ECO:0000256" key="7">
    <source>
        <dbReference type="ARBA" id="ARBA00023136"/>
    </source>
</evidence>
<evidence type="ECO:0000256" key="5">
    <source>
        <dbReference type="ARBA" id="ARBA00022490"/>
    </source>
</evidence>
<evidence type="ECO:0000259" key="11">
    <source>
        <dbReference type="PROSITE" id="PS50108"/>
    </source>
</evidence>
<protein>
    <submittedName>
        <fullName evidence="12">CDC42 small effector protein like protein</fullName>
    </submittedName>
</protein>